<feature type="domain" description="Phospholipid/glycerol acyltransferase" evidence="1">
    <location>
        <begin position="86"/>
        <end position="209"/>
    </location>
</feature>
<evidence type="ECO:0000313" key="3">
    <source>
        <dbReference type="Proteomes" id="UP001241472"/>
    </source>
</evidence>
<reference evidence="2 3" key="1">
    <citation type="submission" date="2023-07" db="EMBL/GenBank/DDBJ databases">
        <title>Sorghum-associated microbial communities from plants grown in Nebraska, USA.</title>
        <authorList>
            <person name="Schachtman D."/>
        </authorList>
    </citation>
    <scope>NUCLEOTIDE SEQUENCE [LARGE SCALE GENOMIC DNA]</scope>
    <source>
        <strain evidence="2 3">DS1307</strain>
    </source>
</reference>
<comment type="caution">
    <text evidence="2">The sequence shown here is derived from an EMBL/GenBank/DDBJ whole genome shotgun (WGS) entry which is preliminary data.</text>
</comment>
<gene>
    <name evidence="2" type="ORF">J2T09_004258</name>
</gene>
<evidence type="ECO:0000313" key="2">
    <source>
        <dbReference type="EMBL" id="MDP9839482.1"/>
    </source>
</evidence>
<proteinExistence type="predicted"/>
<dbReference type="EMBL" id="JAUSRF010000016">
    <property type="protein sequence ID" value="MDP9839482.1"/>
    <property type="molecule type" value="Genomic_DNA"/>
</dbReference>
<evidence type="ECO:0000259" key="1">
    <source>
        <dbReference type="SMART" id="SM00563"/>
    </source>
</evidence>
<accession>A0ABT9PYH1</accession>
<dbReference type="InterPro" id="IPR002123">
    <property type="entry name" value="Plipid/glycerol_acylTrfase"/>
</dbReference>
<dbReference type="Proteomes" id="UP001241472">
    <property type="component" value="Unassembled WGS sequence"/>
</dbReference>
<dbReference type="Pfam" id="PF19576">
    <property type="entry name" value="Acyltransf_2"/>
    <property type="match status" value="1"/>
</dbReference>
<protein>
    <submittedName>
        <fullName evidence="2">Hemolysin</fullName>
    </submittedName>
</protein>
<dbReference type="CDD" id="cd07986">
    <property type="entry name" value="LPLAT_ACT14924-like"/>
    <property type="match status" value="1"/>
</dbReference>
<dbReference type="SUPFAM" id="SSF69593">
    <property type="entry name" value="Glycerol-3-phosphate (1)-acyltransferase"/>
    <property type="match status" value="1"/>
</dbReference>
<dbReference type="SMART" id="SM00563">
    <property type="entry name" value="PlsC"/>
    <property type="match status" value="1"/>
</dbReference>
<dbReference type="InterPro" id="IPR045746">
    <property type="entry name" value="ACT14924-like_Acyltransf_dom"/>
</dbReference>
<sequence length="292" mass="32921">MVRVEAALQFKELSYANERDTRLKRWIIRSIEGMSGRNRYARLYDIWRGDIVGKSDRVFGKMLDLIDVGLDVAGEWPPRNLPDGPLVIVANHPFGIGDGIASLALAEQLGRPFRVMINNELLKVPEMAPYSLPVSFEETREALAQNMAMRHEALKLLKQGVTIIIFPAGGVATARRGFGRAEDLPWKMFPAKLIQSAKANVLPIYFEGQNGPLFHFASKISLVLRLSLLIREFKRLSGTTIRARIGAVIPYEEMETMTDRKLLLARLYDSVFVMRPLSRREARKAANRSEAA</sequence>
<keyword evidence="3" id="KW-1185">Reference proteome</keyword>
<name>A0ABT9PYH1_9HYPH</name>
<organism evidence="2 3">
    <name type="scientific">Neorhizobium huautlense</name>
    <dbReference type="NCBI Taxonomy" id="67774"/>
    <lineage>
        <taxon>Bacteria</taxon>
        <taxon>Pseudomonadati</taxon>
        <taxon>Pseudomonadota</taxon>
        <taxon>Alphaproteobacteria</taxon>
        <taxon>Hyphomicrobiales</taxon>
        <taxon>Rhizobiaceae</taxon>
        <taxon>Rhizobium/Agrobacterium group</taxon>
        <taxon>Neorhizobium</taxon>
    </lineage>
</organism>